<dbReference type="PANTHER" id="PTHR15962:SF0">
    <property type="entry name" value="ACTIVITY-REGULATED CYTOSKELETON-ASSOCIATED PROTEIN"/>
    <property type="match status" value="1"/>
</dbReference>
<dbReference type="GO" id="GO:0005886">
    <property type="term" value="C:plasma membrane"/>
    <property type="evidence" value="ECO:0007669"/>
    <property type="project" value="TreeGrafter"/>
</dbReference>
<dbReference type="Proteomes" id="UP000290572">
    <property type="component" value="Unassembled WGS sequence"/>
</dbReference>
<organism evidence="3 4">
    <name type="scientific">Labeo rohita</name>
    <name type="common">Indian major carp</name>
    <name type="synonym">Cyprinus rohita</name>
    <dbReference type="NCBI Taxonomy" id="84645"/>
    <lineage>
        <taxon>Eukaryota</taxon>
        <taxon>Metazoa</taxon>
        <taxon>Chordata</taxon>
        <taxon>Craniata</taxon>
        <taxon>Vertebrata</taxon>
        <taxon>Euteleostomi</taxon>
        <taxon>Actinopterygii</taxon>
        <taxon>Neopterygii</taxon>
        <taxon>Teleostei</taxon>
        <taxon>Ostariophysi</taxon>
        <taxon>Cypriniformes</taxon>
        <taxon>Cyprinidae</taxon>
        <taxon>Labeoninae</taxon>
        <taxon>Labeonini</taxon>
        <taxon>Labeo</taxon>
    </lineage>
</organism>
<dbReference type="GO" id="GO:0007010">
    <property type="term" value="P:cytoskeleton organization"/>
    <property type="evidence" value="ECO:0007669"/>
    <property type="project" value="TreeGrafter"/>
</dbReference>
<dbReference type="GO" id="GO:0003729">
    <property type="term" value="F:mRNA binding"/>
    <property type="evidence" value="ECO:0007669"/>
    <property type="project" value="InterPro"/>
</dbReference>
<dbReference type="Gene3D" id="2.40.70.10">
    <property type="entry name" value="Acid Proteases"/>
    <property type="match status" value="1"/>
</dbReference>
<dbReference type="GO" id="GO:1900271">
    <property type="term" value="P:regulation of long-term synaptic potentiation"/>
    <property type="evidence" value="ECO:0007669"/>
    <property type="project" value="TreeGrafter"/>
</dbReference>
<dbReference type="PROSITE" id="PS00141">
    <property type="entry name" value="ASP_PROTEASE"/>
    <property type="match status" value="1"/>
</dbReference>
<proteinExistence type="predicted"/>
<evidence type="ECO:0000259" key="2">
    <source>
        <dbReference type="Pfam" id="PF03732"/>
    </source>
</evidence>
<evidence type="ECO:0000256" key="1">
    <source>
        <dbReference type="SAM" id="MobiDB-lite"/>
    </source>
</evidence>
<dbReference type="GO" id="GO:0015629">
    <property type="term" value="C:actin cytoskeleton"/>
    <property type="evidence" value="ECO:0007669"/>
    <property type="project" value="TreeGrafter"/>
</dbReference>
<gene>
    <name evidence="3" type="ORF">ROHU_033487</name>
</gene>
<accession>A0A498LAU4</accession>
<dbReference type="GO" id="GO:0006508">
    <property type="term" value="P:proteolysis"/>
    <property type="evidence" value="ECO:0007669"/>
    <property type="project" value="InterPro"/>
</dbReference>
<comment type="caution">
    <text evidence="3">The sequence shown here is derived from an EMBL/GenBank/DDBJ whole genome shotgun (WGS) entry which is preliminary data.</text>
</comment>
<dbReference type="EMBL" id="QBIY01013407">
    <property type="protein sequence ID" value="RXN05342.1"/>
    <property type="molecule type" value="Genomic_DNA"/>
</dbReference>
<feature type="region of interest" description="Disordered" evidence="1">
    <location>
        <begin position="172"/>
        <end position="191"/>
    </location>
</feature>
<dbReference type="SUPFAM" id="SSF50630">
    <property type="entry name" value="Acid proteases"/>
    <property type="match status" value="1"/>
</dbReference>
<dbReference type="InterPro" id="IPR023263">
    <property type="entry name" value="Arc"/>
</dbReference>
<evidence type="ECO:0000313" key="4">
    <source>
        <dbReference type="Proteomes" id="UP000290572"/>
    </source>
</evidence>
<dbReference type="Pfam" id="PF03732">
    <property type="entry name" value="Retrotrans_gag"/>
    <property type="match status" value="1"/>
</dbReference>
<name>A0A498LAU4_LABRO</name>
<protein>
    <submittedName>
        <fullName evidence="3">Activity-regulated cytoskeleton-associated</fullName>
    </submittedName>
</protein>
<keyword evidence="4" id="KW-1185">Reference proteome</keyword>
<dbReference type="GO" id="GO:0005737">
    <property type="term" value="C:cytoplasm"/>
    <property type="evidence" value="ECO:0007669"/>
    <property type="project" value="TreeGrafter"/>
</dbReference>
<sequence>MSTLLQSFSNVTQIDKFSTCVKELRNEMEKGFQALHPLTDADILATFRTVLHGTARDWWEVRRSSISMWSEFEAAFLSAFLSEDYEDELAEQVRTKIQGEKESIRGFAFSYRALCKRWKADLTEGEIVKMILKNIKPYLASQLRCRVSTVEELVKLGHQLEKDYEQQLRYEGRMGPKHPTTSQRPSSNRPAPIPVQCWRCSGQHPPGKCPHCVPPQSTQSSGHQFTSSKHPYSSFQTRGQSSNNSVAATRMQKPPSTIQKASISTSSNAPMTIPQQLVVPISIATWTGKAIVDTGASYTLIHEGLMKQLTSPDQLQTWSRGPLYLAN</sequence>
<dbReference type="AlphaFoldDB" id="A0A498LAU4"/>
<evidence type="ECO:0000313" key="3">
    <source>
        <dbReference type="EMBL" id="RXN05342.1"/>
    </source>
</evidence>
<feature type="compositionally biased region" description="Polar residues" evidence="1">
    <location>
        <begin position="254"/>
        <end position="267"/>
    </location>
</feature>
<dbReference type="InterPro" id="IPR005162">
    <property type="entry name" value="Retrotrans_gag_dom"/>
</dbReference>
<feature type="compositionally biased region" description="Polar residues" evidence="1">
    <location>
        <begin position="179"/>
        <end position="189"/>
    </location>
</feature>
<dbReference type="PANTHER" id="PTHR15962">
    <property type="entry name" value="ACTIVITY-REGULATED CYTOSKELETON-ASSOCIATED PROTEIN"/>
    <property type="match status" value="1"/>
</dbReference>
<reference evidence="3 4" key="1">
    <citation type="submission" date="2018-03" db="EMBL/GenBank/DDBJ databases">
        <title>Draft genome sequence of Rohu Carp (Labeo rohita).</title>
        <authorList>
            <person name="Das P."/>
            <person name="Kushwaha B."/>
            <person name="Joshi C.G."/>
            <person name="Kumar D."/>
            <person name="Nagpure N.S."/>
            <person name="Sahoo L."/>
            <person name="Das S.P."/>
            <person name="Bit A."/>
            <person name="Patnaik S."/>
            <person name="Meher P.K."/>
            <person name="Jayasankar P."/>
            <person name="Koringa P.G."/>
            <person name="Patel N.V."/>
            <person name="Hinsu A.T."/>
            <person name="Kumar R."/>
            <person name="Pandey M."/>
            <person name="Agarwal S."/>
            <person name="Srivastava S."/>
            <person name="Singh M."/>
            <person name="Iquebal M.A."/>
            <person name="Jaiswal S."/>
            <person name="Angadi U.B."/>
            <person name="Kumar N."/>
            <person name="Raza M."/>
            <person name="Shah T.M."/>
            <person name="Rai A."/>
            <person name="Jena J.K."/>
        </authorList>
    </citation>
    <scope>NUCLEOTIDE SEQUENCE [LARGE SCALE GENOMIC DNA]</scope>
    <source>
        <strain evidence="3">DASCIFA01</strain>
        <tissue evidence="3">Testis</tissue>
    </source>
</reference>
<dbReference type="InterPro" id="IPR021109">
    <property type="entry name" value="Peptidase_aspartic_dom_sf"/>
</dbReference>
<feature type="compositionally biased region" description="Polar residues" evidence="1">
    <location>
        <begin position="215"/>
        <end position="247"/>
    </location>
</feature>
<feature type="region of interest" description="Disordered" evidence="1">
    <location>
        <begin position="211"/>
        <end position="267"/>
    </location>
</feature>
<dbReference type="InterPro" id="IPR001969">
    <property type="entry name" value="Aspartic_peptidase_AS"/>
</dbReference>
<feature type="domain" description="Retrotransposon gag" evidence="2">
    <location>
        <begin position="47"/>
        <end position="132"/>
    </location>
</feature>
<dbReference type="GO" id="GO:0004190">
    <property type="term" value="F:aspartic-type endopeptidase activity"/>
    <property type="evidence" value="ECO:0007669"/>
    <property type="project" value="InterPro"/>
</dbReference>
<dbReference type="GO" id="GO:0048168">
    <property type="term" value="P:regulation of neuronal synaptic plasticity"/>
    <property type="evidence" value="ECO:0007669"/>
    <property type="project" value="TreeGrafter"/>
</dbReference>